<dbReference type="RefSeq" id="WP_184980327.1">
    <property type="nucleotide sequence ID" value="NZ_BAAALO010000032.1"/>
</dbReference>
<feature type="domain" description="Histidine kinase/HSP90-like ATPase" evidence="2">
    <location>
        <begin position="17"/>
        <end position="112"/>
    </location>
</feature>
<dbReference type="GO" id="GO:0004674">
    <property type="term" value="F:protein serine/threonine kinase activity"/>
    <property type="evidence" value="ECO:0007669"/>
    <property type="project" value="UniProtKB-KW"/>
</dbReference>
<dbReference type="Pfam" id="PF13581">
    <property type="entry name" value="HATPase_c_2"/>
    <property type="match status" value="1"/>
</dbReference>
<evidence type="ECO:0000313" key="3">
    <source>
        <dbReference type="EMBL" id="MBB6472914.1"/>
    </source>
</evidence>
<dbReference type="Proteomes" id="UP000555564">
    <property type="component" value="Unassembled WGS sequence"/>
</dbReference>
<keyword evidence="1" id="KW-0418">Kinase</keyword>
<gene>
    <name evidence="3" type="ORF">BJ992_002345</name>
</gene>
<comment type="caution">
    <text evidence="3">The sequence shown here is derived from an EMBL/GenBank/DDBJ whole genome shotgun (WGS) entry which is preliminary data.</text>
</comment>
<keyword evidence="4" id="KW-1185">Reference proteome</keyword>
<evidence type="ECO:0000259" key="2">
    <source>
        <dbReference type="Pfam" id="PF13581"/>
    </source>
</evidence>
<organism evidence="3 4">
    <name type="scientific">Sphaerisporangium rubeum</name>
    <dbReference type="NCBI Taxonomy" id="321317"/>
    <lineage>
        <taxon>Bacteria</taxon>
        <taxon>Bacillati</taxon>
        <taxon>Actinomycetota</taxon>
        <taxon>Actinomycetes</taxon>
        <taxon>Streptosporangiales</taxon>
        <taxon>Streptosporangiaceae</taxon>
        <taxon>Sphaerisporangium</taxon>
    </lineage>
</organism>
<dbReference type="AlphaFoldDB" id="A0A7X0IE80"/>
<dbReference type="CDD" id="cd16936">
    <property type="entry name" value="HATPase_RsbW-like"/>
    <property type="match status" value="1"/>
</dbReference>
<accession>A0A7X0IE80</accession>
<evidence type="ECO:0000313" key="4">
    <source>
        <dbReference type="Proteomes" id="UP000555564"/>
    </source>
</evidence>
<dbReference type="PANTHER" id="PTHR35526">
    <property type="entry name" value="ANTI-SIGMA-F FACTOR RSBW-RELATED"/>
    <property type="match status" value="1"/>
</dbReference>
<dbReference type="InterPro" id="IPR036890">
    <property type="entry name" value="HATPase_C_sf"/>
</dbReference>
<evidence type="ECO:0000256" key="1">
    <source>
        <dbReference type="ARBA" id="ARBA00022527"/>
    </source>
</evidence>
<keyword evidence="1" id="KW-0808">Transferase</keyword>
<dbReference type="SUPFAM" id="SSF55874">
    <property type="entry name" value="ATPase domain of HSP90 chaperone/DNA topoisomerase II/histidine kinase"/>
    <property type="match status" value="1"/>
</dbReference>
<keyword evidence="1" id="KW-0723">Serine/threonine-protein kinase</keyword>
<protein>
    <submittedName>
        <fullName evidence="3">Anti-sigma regulatory factor (Ser/Thr protein kinase)</fullName>
    </submittedName>
</protein>
<dbReference type="EMBL" id="JACHIU010000001">
    <property type="protein sequence ID" value="MBB6472914.1"/>
    <property type="molecule type" value="Genomic_DNA"/>
</dbReference>
<reference evidence="3 4" key="1">
    <citation type="submission" date="2020-08" db="EMBL/GenBank/DDBJ databases">
        <title>Sequencing the genomes of 1000 actinobacteria strains.</title>
        <authorList>
            <person name="Klenk H.-P."/>
        </authorList>
    </citation>
    <scope>NUCLEOTIDE SEQUENCE [LARGE SCALE GENOMIC DNA]</scope>
    <source>
        <strain evidence="3 4">DSM 44936</strain>
    </source>
</reference>
<name>A0A7X0IE80_9ACTN</name>
<dbReference type="InterPro" id="IPR050267">
    <property type="entry name" value="Anti-sigma-factor_SerPK"/>
</dbReference>
<dbReference type="PANTHER" id="PTHR35526:SF3">
    <property type="entry name" value="ANTI-SIGMA-F FACTOR RSBW"/>
    <property type="match status" value="1"/>
</dbReference>
<dbReference type="InterPro" id="IPR003594">
    <property type="entry name" value="HATPase_dom"/>
</dbReference>
<dbReference type="Gene3D" id="3.30.565.10">
    <property type="entry name" value="Histidine kinase-like ATPase, C-terminal domain"/>
    <property type="match status" value="1"/>
</dbReference>
<proteinExistence type="predicted"/>
<sequence>MGEEPPPLRVVARAGFAATEGAVAEARRWLREVLAGHPRCDDAVLLLSETFTNAVVHTRSDAVGVVVLAGDGGQVQVEVVDGGAGTVPCTCDRAAERLEEGGRGVGLLRAMSARWGFFEEAPWCVVWFAFDGAG</sequence>